<evidence type="ECO:0000313" key="1">
    <source>
        <dbReference type="EMBL" id="MBB1521197.1"/>
    </source>
</evidence>
<keyword evidence="2" id="KW-1185">Reference proteome</keyword>
<comment type="caution">
    <text evidence="1">The sequence shown here is derived from an EMBL/GenBank/DDBJ whole genome shotgun (WGS) entry which is preliminary data.</text>
</comment>
<sequence>MATQVTHYMTDGHLACGRHGDTLASTTAVAQVKCRNCRGSDVFQEARRVERNAARRAARHVAKALHEACKWRTAWLQKLTDMPGLQRLPRGFKGQSYV</sequence>
<name>A0A7W4DF75_9GAMM</name>
<gene>
    <name evidence="1" type="ORF">H3H45_18285</name>
</gene>
<dbReference type="AlphaFoldDB" id="A0A7W4DF75"/>
<accession>A0A7W4DF75</accession>
<protein>
    <submittedName>
        <fullName evidence="1">Uncharacterized protein</fullName>
    </submittedName>
</protein>
<reference evidence="1 2" key="1">
    <citation type="submission" date="2020-08" db="EMBL/GenBank/DDBJ databases">
        <authorList>
            <person name="Kim C.M."/>
        </authorList>
    </citation>
    <scope>NUCLEOTIDE SEQUENCE [LARGE SCALE GENOMIC DNA]</scope>
    <source>
        <strain evidence="1 2">SR9</strain>
    </source>
</reference>
<dbReference type="EMBL" id="JACJFN010000005">
    <property type="protein sequence ID" value="MBB1521197.1"/>
    <property type="molecule type" value="Genomic_DNA"/>
</dbReference>
<organism evidence="1 2">
    <name type="scientific">Aquipseudomonas guryensis</name>
    <dbReference type="NCBI Taxonomy" id="2759165"/>
    <lineage>
        <taxon>Bacteria</taxon>
        <taxon>Pseudomonadati</taxon>
        <taxon>Pseudomonadota</taxon>
        <taxon>Gammaproteobacteria</taxon>
        <taxon>Pseudomonadales</taxon>
        <taxon>Pseudomonadaceae</taxon>
        <taxon>Aquipseudomonas</taxon>
    </lineage>
</organism>
<evidence type="ECO:0000313" key="2">
    <source>
        <dbReference type="Proteomes" id="UP000581189"/>
    </source>
</evidence>
<proteinExistence type="predicted"/>
<dbReference type="Proteomes" id="UP000581189">
    <property type="component" value="Unassembled WGS sequence"/>
</dbReference>
<dbReference type="RefSeq" id="WP_182835136.1">
    <property type="nucleotide sequence ID" value="NZ_JACJFN010000005.1"/>
</dbReference>